<evidence type="ECO:0000313" key="3">
    <source>
        <dbReference type="Proteomes" id="UP000663852"/>
    </source>
</evidence>
<feature type="transmembrane region" description="Helical" evidence="1">
    <location>
        <begin position="390"/>
        <end position="420"/>
    </location>
</feature>
<keyword evidence="1" id="KW-0472">Membrane</keyword>
<comment type="caution">
    <text evidence="2">The sequence shown here is derived from an EMBL/GenBank/DDBJ whole genome shotgun (WGS) entry which is preliminary data.</text>
</comment>
<protein>
    <recommendedName>
        <fullName evidence="4">Transmembrane protein</fullName>
    </recommendedName>
</protein>
<keyword evidence="1" id="KW-1133">Transmembrane helix</keyword>
<gene>
    <name evidence="2" type="ORF">EDS130_LOCUS37667</name>
</gene>
<keyword evidence="1" id="KW-0812">Transmembrane</keyword>
<accession>A0A815MEB7</accession>
<feature type="transmembrane region" description="Helical" evidence="1">
    <location>
        <begin position="20"/>
        <end position="37"/>
    </location>
</feature>
<dbReference type="OrthoDB" id="10025931at2759"/>
<reference evidence="2" key="1">
    <citation type="submission" date="2021-02" db="EMBL/GenBank/DDBJ databases">
        <authorList>
            <person name="Nowell W R."/>
        </authorList>
    </citation>
    <scope>NUCLEOTIDE SEQUENCE</scope>
</reference>
<dbReference type="AlphaFoldDB" id="A0A815MEB7"/>
<dbReference type="EMBL" id="CAJNOJ010000376">
    <property type="protein sequence ID" value="CAF1423432.1"/>
    <property type="molecule type" value="Genomic_DNA"/>
</dbReference>
<proteinExistence type="predicted"/>
<dbReference type="Proteomes" id="UP000663852">
    <property type="component" value="Unassembled WGS sequence"/>
</dbReference>
<sequence>MNNKRTENDIKQQKIMTRIYLILLTVSFLILILLTSLESETTLINESNPSLITYNNLQKSYLSSLQCPCSKTIISYKKFLSLSPIFHDICSSYLIENEWVDIMRSLSFTWKSKDWRRKLYSYFQLLSNLCQLSRKTTDESIQRFLSQSFVLSNIINENDFNKQFDTILDQFCQSTIIYFNLIIDAIQLLIQVDQPYTESAEHSVENDFLTNLHINIMKPNNKTVFQVKFILNEINDFNSTFIKCICAINPYCKSLNMINISELIIGENNPYNDIYLSSGLVSACSTMDSILYSTFECFYSKSNCLKFFLKYALQQIPIEYHSIWESKIHPFIYDSSSNRFSPNISIGIIIKNLMIENWNATLFYTHFYQSCAPNYCTYLEKRRVKTFIEVLITFVSMIGGLTASLHLITPYLLNIILNLLQWIKQKQQQSQRVHPKYSDRLKFLIRNLNTLFHSTIINLNIFRRRDFSSNLDQIRAKYLGQWATRLYIVLLVIGITIVILFTITQPRTITETFDKPSIDEYNHLLTIYGNKLECSCSFISSSYNKFVKIEPKFHEICLSTFISDQWRINMTLALVKNFSIYEQNDYRRFLSAHLQLLQGLCHLSIKLVNNSINQTLHSLFTTLQLLSNKNFQTRISSLIERSKSDAVKIFSDLFFLIRSINHGNNIMSTYGTNFQYIIPWTSFQGSYIPTQALFYDNQCSCSSQPNCSTQANFFIENSNKNISIKGLKIGCTPSESFLSSSLECFYDLSCIYLLHQYTNSTYSSIYLSAKMKRSSINTTINELTDNLFVDEWITKMNYISYFKQCSPSLCSYTYIQQFHLLYTINFLFAFQGGLTIILKWICPLLVAIIDKIHQYQTRRTNIIQPIQSSQEISSVETIQ</sequence>
<evidence type="ECO:0000256" key="1">
    <source>
        <dbReference type="SAM" id="Phobius"/>
    </source>
</evidence>
<evidence type="ECO:0000313" key="2">
    <source>
        <dbReference type="EMBL" id="CAF1423432.1"/>
    </source>
</evidence>
<name>A0A815MEB7_ADIRI</name>
<feature type="transmembrane region" description="Helical" evidence="1">
    <location>
        <begin position="482"/>
        <end position="503"/>
    </location>
</feature>
<feature type="transmembrane region" description="Helical" evidence="1">
    <location>
        <begin position="826"/>
        <end position="849"/>
    </location>
</feature>
<evidence type="ECO:0008006" key="4">
    <source>
        <dbReference type="Google" id="ProtNLM"/>
    </source>
</evidence>
<organism evidence="2 3">
    <name type="scientific">Adineta ricciae</name>
    <name type="common">Rotifer</name>
    <dbReference type="NCBI Taxonomy" id="249248"/>
    <lineage>
        <taxon>Eukaryota</taxon>
        <taxon>Metazoa</taxon>
        <taxon>Spiralia</taxon>
        <taxon>Gnathifera</taxon>
        <taxon>Rotifera</taxon>
        <taxon>Eurotatoria</taxon>
        <taxon>Bdelloidea</taxon>
        <taxon>Adinetida</taxon>
        <taxon>Adinetidae</taxon>
        <taxon>Adineta</taxon>
    </lineage>
</organism>